<evidence type="ECO:0000256" key="1">
    <source>
        <dbReference type="SAM" id="MobiDB-lite"/>
    </source>
</evidence>
<dbReference type="Proteomes" id="UP000887116">
    <property type="component" value="Unassembled WGS sequence"/>
</dbReference>
<gene>
    <name evidence="2" type="ORF">TNCT_67621</name>
</gene>
<evidence type="ECO:0000313" key="2">
    <source>
        <dbReference type="EMBL" id="GFQ92293.1"/>
    </source>
</evidence>
<sequence length="93" mass="10375">MTTTPKDPFSDDAALSREEWPRRRVMSEINRKAILPNNLITSSDAFPADHHFANQFRPFETEPITDYQKKVQHGPALGTVKASKGPPSLISLG</sequence>
<dbReference type="AlphaFoldDB" id="A0A8X6GY67"/>
<name>A0A8X6GY67_TRICU</name>
<accession>A0A8X6GY67</accession>
<feature type="region of interest" description="Disordered" evidence="1">
    <location>
        <begin position="74"/>
        <end position="93"/>
    </location>
</feature>
<comment type="caution">
    <text evidence="2">The sequence shown here is derived from an EMBL/GenBank/DDBJ whole genome shotgun (WGS) entry which is preliminary data.</text>
</comment>
<dbReference type="OrthoDB" id="10535268at2759"/>
<protein>
    <submittedName>
        <fullName evidence="2">Uncharacterized protein</fullName>
    </submittedName>
</protein>
<reference evidence="2" key="1">
    <citation type="submission" date="2020-07" db="EMBL/GenBank/DDBJ databases">
        <title>Multicomponent nature underlies the extraordinary mechanical properties of spider dragline silk.</title>
        <authorList>
            <person name="Kono N."/>
            <person name="Nakamura H."/>
            <person name="Mori M."/>
            <person name="Yoshida Y."/>
            <person name="Ohtoshi R."/>
            <person name="Malay A.D."/>
            <person name="Moran D.A.P."/>
            <person name="Tomita M."/>
            <person name="Numata K."/>
            <person name="Arakawa K."/>
        </authorList>
    </citation>
    <scope>NUCLEOTIDE SEQUENCE</scope>
</reference>
<organism evidence="2 3">
    <name type="scientific">Trichonephila clavata</name>
    <name type="common">Joro spider</name>
    <name type="synonym">Nephila clavata</name>
    <dbReference type="NCBI Taxonomy" id="2740835"/>
    <lineage>
        <taxon>Eukaryota</taxon>
        <taxon>Metazoa</taxon>
        <taxon>Ecdysozoa</taxon>
        <taxon>Arthropoda</taxon>
        <taxon>Chelicerata</taxon>
        <taxon>Arachnida</taxon>
        <taxon>Araneae</taxon>
        <taxon>Araneomorphae</taxon>
        <taxon>Entelegynae</taxon>
        <taxon>Araneoidea</taxon>
        <taxon>Nephilidae</taxon>
        <taxon>Trichonephila</taxon>
    </lineage>
</organism>
<dbReference type="EMBL" id="BMAO01023994">
    <property type="protein sequence ID" value="GFQ92293.1"/>
    <property type="molecule type" value="Genomic_DNA"/>
</dbReference>
<evidence type="ECO:0000313" key="3">
    <source>
        <dbReference type="Proteomes" id="UP000887116"/>
    </source>
</evidence>
<keyword evidence="3" id="KW-1185">Reference proteome</keyword>
<proteinExistence type="predicted"/>